<accession>A0A1B6CD82</accession>
<feature type="region of interest" description="Disordered" evidence="1">
    <location>
        <begin position="88"/>
        <end position="107"/>
    </location>
</feature>
<dbReference type="AlphaFoldDB" id="A0A1B6CD82"/>
<reference evidence="2" key="1">
    <citation type="submission" date="2015-12" db="EMBL/GenBank/DDBJ databases">
        <title>De novo transcriptome assembly of four potential Pierce s Disease insect vectors from Arizona vineyards.</title>
        <authorList>
            <person name="Tassone E.E."/>
        </authorList>
    </citation>
    <scope>NUCLEOTIDE SEQUENCE</scope>
</reference>
<evidence type="ECO:0000313" key="2">
    <source>
        <dbReference type="EMBL" id="JAS11384.1"/>
    </source>
</evidence>
<dbReference type="EMBL" id="GEDC01025914">
    <property type="protein sequence ID" value="JAS11384.1"/>
    <property type="molecule type" value="Transcribed_RNA"/>
</dbReference>
<proteinExistence type="predicted"/>
<name>A0A1B6CD82_9HEMI</name>
<protein>
    <submittedName>
        <fullName evidence="2">Uncharacterized protein</fullName>
    </submittedName>
</protein>
<evidence type="ECO:0000256" key="1">
    <source>
        <dbReference type="SAM" id="MobiDB-lite"/>
    </source>
</evidence>
<organism evidence="2">
    <name type="scientific">Clastoptera arizonana</name>
    <name type="common">Arizona spittle bug</name>
    <dbReference type="NCBI Taxonomy" id="38151"/>
    <lineage>
        <taxon>Eukaryota</taxon>
        <taxon>Metazoa</taxon>
        <taxon>Ecdysozoa</taxon>
        <taxon>Arthropoda</taxon>
        <taxon>Hexapoda</taxon>
        <taxon>Insecta</taxon>
        <taxon>Pterygota</taxon>
        <taxon>Neoptera</taxon>
        <taxon>Paraneoptera</taxon>
        <taxon>Hemiptera</taxon>
        <taxon>Auchenorrhyncha</taxon>
        <taxon>Cercopoidea</taxon>
        <taxon>Clastopteridae</taxon>
        <taxon>Clastoptera</taxon>
    </lineage>
</organism>
<gene>
    <name evidence="2" type="ORF">g.975</name>
</gene>
<feature type="region of interest" description="Disordered" evidence="1">
    <location>
        <begin position="47"/>
        <end position="68"/>
    </location>
</feature>
<feature type="non-terminal residue" evidence="2">
    <location>
        <position position="1"/>
    </location>
</feature>
<sequence length="157" mass="17599">VGILFGKAYLRAATPNNAINAFRKTGIYPLNENVFPEEAFVASETTNRPELNAGNVKSPSHNTSSPDCIQQVSSRVVTPQDILPIPQQQHKGGDITFSPRPNRNRGKTAIITSSPYIQSLKTKTLKKKDFKKSYFMIIFQKAKIKLILTKKNIKRNQ</sequence>